<dbReference type="SUPFAM" id="SSF81321">
    <property type="entry name" value="Family A G protein-coupled receptor-like"/>
    <property type="match status" value="1"/>
</dbReference>
<evidence type="ECO:0000256" key="2">
    <source>
        <dbReference type="ARBA" id="ARBA00022692"/>
    </source>
</evidence>
<dbReference type="Proteomes" id="UP000472271">
    <property type="component" value="Chromosome 15"/>
</dbReference>
<dbReference type="Gene3D" id="1.20.1070.10">
    <property type="entry name" value="Rhodopsin 7-helix transmembrane proteins"/>
    <property type="match status" value="1"/>
</dbReference>
<dbReference type="InParanoid" id="A0A673B171"/>
<dbReference type="PROSITE" id="PS50262">
    <property type="entry name" value="G_PROTEIN_RECEP_F1_2"/>
    <property type="match status" value="1"/>
</dbReference>
<evidence type="ECO:0000259" key="11">
    <source>
        <dbReference type="PROSITE" id="PS50262"/>
    </source>
</evidence>
<feature type="transmembrane region" description="Helical" evidence="10">
    <location>
        <begin position="202"/>
        <end position="224"/>
    </location>
</feature>
<evidence type="ECO:0000256" key="7">
    <source>
        <dbReference type="ARBA" id="ARBA00023180"/>
    </source>
</evidence>
<dbReference type="AlphaFoldDB" id="A0A673B171"/>
<dbReference type="InterPro" id="IPR017452">
    <property type="entry name" value="GPCR_Rhodpsn_7TM"/>
</dbReference>
<evidence type="ECO:0000256" key="6">
    <source>
        <dbReference type="ARBA" id="ARBA00023170"/>
    </source>
</evidence>
<evidence type="ECO:0000256" key="5">
    <source>
        <dbReference type="ARBA" id="ARBA00023136"/>
    </source>
</evidence>
<dbReference type="GO" id="GO:0007200">
    <property type="term" value="P:phospholipase C-activating G protein-coupled receptor signaling pathway"/>
    <property type="evidence" value="ECO:0007669"/>
    <property type="project" value="TreeGrafter"/>
</dbReference>
<keyword evidence="8 9" id="KW-0807">Transducer</keyword>
<dbReference type="PANTHER" id="PTHR24232">
    <property type="entry name" value="G-PROTEIN COUPLED RECEPTOR"/>
    <property type="match status" value="1"/>
</dbReference>
<evidence type="ECO:0000256" key="8">
    <source>
        <dbReference type="ARBA" id="ARBA00023224"/>
    </source>
</evidence>
<feature type="transmembrane region" description="Helical" evidence="10">
    <location>
        <begin position="134"/>
        <end position="155"/>
    </location>
</feature>
<feature type="transmembrane region" description="Helical" evidence="10">
    <location>
        <begin position="104"/>
        <end position="122"/>
    </location>
</feature>
<comment type="similarity">
    <text evidence="9">Belongs to the G-protein coupled receptor 1 family.</text>
</comment>
<evidence type="ECO:0000256" key="10">
    <source>
        <dbReference type="SAM" id="Phobius"/>
    </source>
</evidence>
<dbReference type="Ensembl" id="ENSSORT00005036054.1">
    <property type="protein sequence ID" value="ENSSORP00005035124.1"/>
    <property type="gene ID" value="ENSSORG00005016568.1"/>
</dbReference>
<sequence>MSPTPLIYTLKYCITIFEHFFLQVRHDRIVPIFIINLVITDVLQLFCMIGLVAEPEYGRLYAALYHIYFFSLMASVGFIVCVALERYLVIAHPLWYHFSQPIKISVPASVVIWLLPFVYIIPDYLIAETFETDIIFATFHLLPLPFFIFFLAGAIKALSTAIHLTSIEKRRIIGTLVLPLIIYLLLFLPIVVSFLAKVNNRINEFSIMFIQFTPLANSFLYVLIRKGVLDKLLVCPCSKMDNDDLKTVSGSMKETKEICK</sequence>
<accession>A0A673B171</accession>
<comment type="subcellular location">
    <subcellularLocation>
        <location evidence="1">Membrane</location>
        <topology evidence="1">Multi-pass membrane protein</topology>
    </subcellularLocation>
</comment>
<reference evidence="12" key="2">
    <citation type="submission" date="2025-08" db="UniProtKB">
        <authorList>
            <consortium name="Ensembl"/>
        </authorList>
    </citation>
    <scope>IDENTIFICATION</scope>
</reference>
<organism evidence="12 13">
    <name type="scientific">Sphaeramia orbicularis</name>
    <name type="common">orbiculate cardinalfish</name>
    <dbReference type="NCBI Taxonomy" id="375764"/>
    <lineage>
        <taxon>Eukaryota</taxon>
        <taxon>Metazoa</taxon>
        <taxon>Chordata</taxon>
        <taxon>Craniata</taxon>
        <taxon>Vertebrata</taxon>
        <taxon>Euteleostomi</taxon>
        <taxon>Actinopterygii</taxon>
        <taxon>Neopterygii</taxon>
        <taxon>Teleostei</taxon>
        <taxon>Neoteleostei</taxon>
        <taxon>Acanthomorphata</taxon>
        <taxon>Gobiaria</taxon>
        <taxon>Kurtiformes</taxon>
        <taxon>Apogonoidei</taxon>
        <taxon>Apogonidae</taxon>
        <taxon>Apogoninae</taxon>
        <taxon>Sphaeramia</taxon>
    </lineage>
</organism>
<dbReference type="PROSITE" id="PS00237">
    <property type="entry name" value="G_PROTEIN_RECEP_F1_1"/>
    <property type="match status" value="1"/>
</dbReference>
<evidence type="ECO:0000313" key="13">
    <source>
        <dbReference type="Proteomes" id="UP000472271"/>
    </source>
</evidence>
<keyword evidence="3 10" id="KW-1133">Transmembrane helix</keyword>
<keyword evidence="13" id="KW-1185">Reference proteome</keyword>
<evidence type="ECO:0000256" key="9">
    <source>
        <dbReference type="RuleBase" id="RU000688"/>
    </source>
</evidence>
<evidence type="ECO:0000256" key="1">
    <source>
        <dbReference type="ARBA" id="ARBA00004141"/>
    </source>
</evidence>
<name>A0A673B171_9TELE</name>
<protein>
    <recommendedName>
        <fullName evidence="11">G-protein coupled receptors family 1 profile domain-containing protein</fullName>
    </recommendedName>
</protein>
<keyword evidence="5 10" id="KW-0472">Membrane</keyword>
<feature type="transmembrane region" description="Helical" evidence="10">
    <location>
        <begin position="29"/>
        <end position="53"/>
    </location>
</feature>
<evidence type="ECO:0000256" key="3">
    <source>
        <dbReference type="ARBA" id="ARBA00022989"/>
    </source>
</evidence>
<feature type="domain" description="G-protein coupled receptors family 1 profile" evidence="11">
    <location>
        <begin position="12"/>
        <end position="225"/>
    </location>
</feature>
<dbReference type="GO" id="GO:0035025">
    <property type="term" value="P:positive regulation of Rho protein signal transduction"/>
    <property type="evidence" value="ECO:0007669"/>
    <property type="project" value="TreeGrafter"/>
</dbReference>
<dbReference type="GO" id="GO:0005886">
    <property type="term" value="C:plasma membrane"/>
    <property type="evidence" value="ECO:0007669"/>
    <property type="project" value="TreeGrafter"/>
</dbReference>
<keyword evidence="7" id="KW-0325">Glycoprotein</keyword>
<dbReference type="GO" id="GO:0004930">
    <property type="term" value="F:G protein-coupled receptor activity"/>
    <property type="evidence" value="ECO:0007669"/>
    <property type="project" value="UniProtKB-KW"/>
</dbReference>
<feature type="transmembrane region" description="Helical" evidence="10">
    <location>
        <begin position="65"/>
        <end position="84"/>
    </location>
</feature>
<dbReference type="PRINTS" id="PR00237">
    <property type="entry name" value="GPCRRHODOPSN"/>
</dbReference>
<reference evidence="12" key="1">
    <citation type="submission" date="2019-06" db="EMBL/GenBank/DDBJ databases">
        <authorList>
            <consortium name="Wellcome Sanger Institute Data Sharing"/>
        </authorList>
    </citation>
    <scope>NUCLEOTIDE SEQUENCE [LARGE SCALE GENOMIC DNA]</scope>
</reference>
<dbReference type="Pfam" id="PF00001">
    <property type="entry name" value="7tm_1"/>
    <property type="match status" value="1"/>
</dbReference>
<keyword evidence="6 9" id="KW-0675">Receptor</keyword>
<proteinExistence type="inferred from homology"/>
<dbReference type="InterPro" id="IPR000276">
    <property type="entry name" value="GPCR_Rhodpsn"/>
</dbReference>
<dbReference type="PANTHER" id="PTHR24232:SF85">
    <property type="entry name" value="G-PROTEIN COUPLED RECEPTOR 4"/>
    <property type="match status" value="1"/>
</dbReference>
<evidence type="ECO:0000313" key="12">
    <source>
        <dbReference type="Ensembl" id="ENSSORP00005035124.1"/>
    </source>
</evidence>
<keyword evidence="4 9" id="KW-0297">G-protein coupled receptor</keyword>
<evidence type="ECO:0000256" key="4">
    <source>
        <dbReference type="ARBA" id="ARBA00023040"/>
    </source>
</evidence>
<keyword evidence="2 9" id="KW-0812">Transmembrane</keyword>
<feature type="transmembrane region" description="Helical" evidence="10">
    <location>
        <begin position="176"/>
        <end position="196"/>
    </location>
</feature>
<reference evidence="12" key="3">
    <citation type="submission" date="2025-09" db="UniProtKB">
        <authorList>
            <consortium name="Ensembl"/>
        </authorList>
    </citation>
    <scope>IDENTIFICATION</scope>
</reference>